<dbReference type="Pfam" id="PF13193">
    <property type="entry name" value="AMP-binding_C"/>
    <property type="match status" value="1"/>
</dbReference>
<accession>A0A9N9QD94</accession>
<dbReference type="SUPFAM" id="SSF56801">
    <property type="entry name" value="Acetyl-CoA synthetase-like"/>
    <property type="match status" value="1"/>
</dbReference>
<evidence type="ECO:0008006" key="6">
    <source>
        <dbReference type="Google" id="ProtNLM"/>
    </source>
</evidence>
<organism evidence="4 5">
    <name type="scientific">Ceutorhynchus assimilis</name>
    <name type="common">cabbage seed weevil</name>
    <dbReference type="NCBI Taxonomy" id="467358"/>
    <lineage>
        <taxon>Eukaryota</taxon>
        <taxon>Metazoa</taxon>
        <taxon>Ecdysozoa</taxon>
        <taxon>Arthropoda</taxon>
        <taxon>Hexapoda</taxon>
        <taxon>Insecta</taxon>
        <taxon>Pterygota</taxon>
        <taxon>Neoptera</taxon>
        <taxon>Endopterygota</taxon>
        <taxon>Coleoptera</taxon>
        <taxon>Polyphaga</taxon>
        <taxon>Cucujiformia</taxon>
        <taxon>Curculionidae</taxon>
        <taxon>Ceutorhynchinae</taxon>
        <taxon>Ceutorhynchus</taxon>
    </lineage>
</organism>
<dbReference type="InterPro" id="IPR045851">
    <property type="entry name" value="AMP-bd_C_sf"/>
</dbReference>
<dbReference type="EMBL" id="OU892277">
    <property type="protein sequence ID" value="CAG9759697.1"/>
    <property type="molecule type" value="Genomic_DNA"/>
</dbReference>
<keyword evidence="5" id="KW-1185">Reference proteome</keyword>
<name>A0A9N9QD94_9CUCU</name>
<dbReference type="InterPro" id="IPR025110">
    <property type="entry name" value="AMP-bd_C"/>
</dbReference>
<dbReference type="CDD" id="cd05941">
    <property type="entry name" value="MCS"/>
    <property type="match status" value="1"/>
</dbReference>
<dbReference type="Pfam" id="PF00501">
    <property type="entry name" value="AMP-binding"/>
    <property type="match status" value="1"/>
</dbReference>
<dbReference type="Gene3D" id="3.40.50.12780">
    <property type="entry name" value="N-terminal domain of ligase-like"/>
    <property type="match status" value="1"/>
</dbReference>
<dbReference type="InterPro" id="IPR000873">
    <property type="entry name" value="AMP-dep_synth/lig_dom"/>
</dbReference>
<evidence type="ECO:0000256" key="1">
    <source>
        <dbReference type="ARBA" id="ARBA00006432"/>
    </source>
</evidence>
<proteinExistence type="inferred from homology"/>
<protein>
    <recommendedName>
        <fullName evidence="6">Acyl-CoA synthetase family member 3, mitochondrial</fullName>
    </recommendedName>
</protein>
<dbReference type="Gene3D" id="3.30.300.30">
    <property type="match status" value="1"/>
</dbReference>
<dbReference type="GO" id="GO:0031956">
    <property type="term" value="F:medium-chain fatty acid-CoA ligase activity"/>
    <property type="evidence" value="ECO:0007669"/>
    <property type="project" value="TreeGrafter"/>
</dbReference>
<dbReference type="OrthoDB" id="2962993at2759"/>
<dbReference type="Proteomes" id="UP001152799">
    <property type="component" value="Chromosome 1"/>
</dbReference>
<comment type="similarity">
    <text evidence="1">Belongs to the ATP-dependent AMP-binding enzyme family.</text>
</comment>
<feature type="domain" description="AMP-binding enzyme C-terminal" evidence="3">
    <location>
        <begin position="496"/>
        <end position="574"/>
    </location>
</feature>
<evidence type="ECO:0000313" key="4">
    <source>
        <dbReference type="EMBL" id="CAG9759697.1"/>
    </source>
</evidence>
<sequence length="588" mass="66180">MSRFLGRPIFYINRRFQQTQAKIASKIKKPQQPLGHLAAGPVFRNARLFPNNIAVRDRIAAYTYANIFMSANELSKEITGLLDGKTNQKVMFLCPNDVQYVITLWAIWMSGQIAIPVSPLHPKTLLLYYANDSSSKLLITIPEYSDLMHRVARNSSTLLHVLDDKLKLNCTLLQPIHKNDLEGGIDDDFYKKSDAMILYTSGTTANPKGVVLSYNNLTAQVSSLLDAWRWTSDDVILHALPLHHVHGIVNALLCPLYAGAKTMMLKKFNANSAWSYLLGVNAGPDDRRVTIFMGVPTMYSKLVEEYDRVFKQDPKMADYIKNNIHSKVRLMISGSAPLPLPLYERWLEITGHQLLERYGMTETGMTLSNLYDSRKPGFVGVPLRGVSARIVDMENADKEEALVECSNVEDTLVYSKNCQKDAQGQDPVGELQLKGPGIFSKYHERPETTKNSFTSDNYFKTGDVCQYSLDKKSFKILGRKSIDIIKTGGYKVSALEIEAALHGNAAIKDCSVIGVKDEQWGERVVAIVALVKNEIDNKRIEEELVQWSHTVLPKYAVPKEFRFVETIPKNAMGKVNKKELVQRAFGPR</sequence>
<evidence type="ECO:0000259" key="2">
    <source>
        <dbReference type="Pfam" id="PF00501"/>
    </source>
</evidence>
<feature type="domain" description="AMP-dependent synthetase/ligase" evidence="2">
    <location>
        <begin position="43"/>
        <end position="442"/>
    </location>
</feature>
<evidence type="ECO:0000313" key="5">
    <source>
        <dbReference type="Proteomes" id="UP001152799"/>
    </source>
</evidence>
<dbReference type="PANTHER" id="PTHR43201">
    <property type="entry name" value="ACYL-COA SYNTHETASE"/>
    <property type="match status" value="1"/>
</dbReference>
<dbReference type="AlphaFoldDB" id="A0A9N9QD94"/>
<evidence type="ECO:0000259" key="3">
    <source>
        <dbReference type="Pfam" id="PF13193"/>
    </source>
</evidence>
<dbReference type="GO" id="GO:0006631">
    <property type="term" value="P:fatty acid metabolic process"/>
    <property type="evidence" value="ECO:0007669"/>
    <property type="project" value="TreeGrafter"/>
</dbReference>
<reference evidence="4" key="1">
    <citation type="submission" date="2022-01" db="EMBL/GenBank/DDBJ databases">
        <authorList>
            <person name="King R."/>
        </authorList>
    </citation>
    <scope>NUCLEOTIDE SEQUENCE</scope>
</reference>
<dbReference type="PANTHER" id="PTHR43201:SF8">
    <property type="entry name" value="ACYL-COA SYNTHETASE FAMILY MEMBER 3"/>
    <property type="match status" value="1"/>
</dbReference>
<gene>
    <name evidence="4" type="ORF">CEUTPL_LOCUS439</name>
</gene>
<dbReference type="InterPro" id="IPR042099">
    <property type="entry name" value="ANL_N_sf"/>
</dbReference>